<dbReference type="RefSeq" id="WP_335962123.1">
    <property type="nucleotide sequence ID" value="NZ_JAXBLX010000024.1"/>
</dbReference>
<keyword evidence="1" id="KW-0238">DNA-binding</keyword>
<dbReference type="EMBL" id="JBHLUX010000035">
    <property type="protein sequence ID" value="MFC0471491.1"/>
    <property type="molecule type" value="Genomic_DNA"/>
</dbReference>
<dbReference type="SUPFAM" id="SSF47789">
    <property type="entry name" value="C-terminal domain of RNA polymerase alpha subunit"/>
    <property type="match status" value="1"/>
</dbReference>
<evidence type="ECO:0000313" key="1">
    <source>
        <dbReference type="EMBL" id="MFC0471491.1"/>
    </source>
</evidence>
<accession>A0ABV6KDU9</accession>
<sequence>MKESDAGRKTDLPTKLGKPARRALEGAGYLTLEQTSKSSEAELMQLHGIGPKALGQIWKALTAEGRSFFADASKK</sequence>
<organism evidence="1 2">
    <name type="scientific">Halalkalibacter kiskunsagensis</name>
    <dbReference type="NCBI Taxonomy" id="1548599"/>
    <lineage>
        <taxon>Bacteria</taxon>
        <taxon>Bacillati</taxon>
        <taxon>Bacillota</taxon>
        <taxon>Bacilli</taxon>
        <taxon>Bacillales</taxon>
        <taxon>Bacillaceae</taxon>
        <taxon>Halalkalibacter</taxon>
    </lineage>
</organism>
<proteinExistence type="predicted"/>
<comment type="caution">
    <text evidence="1">The sequence shown here is derived from an EMBL/GenBank/DDBJ whole genome shotgun (WGS) entry which is preliminary data.</text>
</comment>
<keyword evidence="2" id="KW-1185">Reference proteome</keyword>
<reference evidence="1 2" key="1">
    <citation type="submission" date="2024-09" db="EMBL/GenBank/DDBJ databases">
        <authorList>
            <person name="Sun Q."/>
            <person name="Mori K."/>
        </authorList>
    </citation>
    <scope>NUCLEOTIDE SEQUENCE [LARGE SCALE GENOMIC DNA]</scope>
    <source>
        <strain evidence="1 2">NCAIM B.02610</strain>
    </source>
</reference>
<name>A0ABV6KDU9_9BACI</name>
<dbReference type="Gene3D" id="1.10.150.20">
    <property type="entry name" value="5' to 3' exonuclease, C-terminal subdomain"/>
    <property type="match status" value="1"/>
</dbReference>
<dbReference type="GO" id="GO:0003677">
    <property type="term" value="F:DNA binding"/>
    <property type="evidence" value="ECO:0007669"/>
    <property type="project" value="UniProtKB-KW"/>
</dbReference>
<protein>
    <submittedName>
        <fullName evidence="1">DNA-binding protein</fullName>
    </submittedName>
</protein>
<evidence type="ECO:0000313" key="2">
    <source>
        <dbReference type="Proteomes" id="UP001589838"/>
    </source>
</evidence>
<dbReference type="Proteomes" id="UP001589838">
    <property type="component" value="Unassembled WGS sequence"/>
</dbReference>
<gene>
    <name evidence="1" type="ORF">ACFFHM_13565</name>
</gene>